<evidence type="ECO:0000256" key="10">
    <source>
        <dbReference type="ARBA" id="ARBA00022989"/>
    </source>
</evidence>
<dbReference type="PROSITE" id="PS50109">
    <property type="entry name" value="HIS_KIN"/>
    <property type="match status" value="1"/>
</dbReference>
<keyword evidence="12 13" id="KW-0472">Membrane</keyword>
<name>A0A1A8TNL7_9GAMM</name>
<evidence type="ECO:0000256" key="11">
    <source>
        <dbReference type="ARBA" id="ARBA00023012"/>
    </source>
</evidence>
<keyword evidence="8" id="KW-0418">Kinase</keyword>
<comment type="catalytic activity">
    <reaction evidence="1">
        <text>ATP + protein L-histidine = ADP + protein N-phospho-L-histidine.</text>
        <dbReference type="EC" id="2.7.13.3"/>
    </reaction>
</comment>
<dbReference type="SUPFAM" id="SSF55874">
    <property type="entry name" value="ATPase domain of HSP90 chaperone/DNA topoisomerase II/histidine kinase"/>
    <property type="match status" value="1"/>
</dbReference>
<dbReference type="RefSeq" id="WP_067018158.1">
    <property type="nucleotide sequence ID" value="NZ_FLOB01000008.1"/>
</dbReference>
<keyword evidence="6 13" id="KW-0812">Transmembrane</keyword>
<dbReference type="OrthoDB" id="9809766at2"/>
<evidence type="ECO:0000256" key="2">
    <source>
        <dbReference type="ARBA" id="ARBA00004141"/>
    </source>
</evidence>
<reference evidence="15 16" key="1">
    <citation type="submission" date="2016-06" db="EMBL/GenBank/DDBJ databases">
        <authorList>
            <person name="Kjaerup R.B."/>
            <person name="Dalgaard T.S."/>
            <person name="Juul-Madsen H.R."/>
        </authorList>
    </citation>
    <scope>NUCLEOTIDE SEQUENCE [LARGE SCALE GENOMIC DNA]</scope>
    <source>
        <strain evidence="15 16">CECT 8886</strain>
    </source>
</reference>
<dbReference type="AlphaFoldDB" id="A0A1A8TNL7"/>
<dbReference type="InterPro" id="IPR003661">
    <property type="entry name" value="HisK_dim/P_dom"/>
</dbReference>
<keyword evidence="5 15" id="KW-0808">Transferase</keyword>
<dbReference type="InterPro" id="IPR036097">
    <property type="entry name" value="HisK_dim/P_sf"/>
</dbReference>
<sequence>MKLHSVKRRLVFASVLLCLAVITVSAIWVYIGTRQAILEVNDEHFREINEKLLKLLLITHSPAGKDCDFDAEKVVGDSMKNEPTSQSYSYLLLDSNGKILAKSKNAPPEDLVQMRHLGFDNIKDPTHKGVWRGVTVRLTDPQTGLPMWLWFGEDMHLRAEVEEKIVIPAIVPLVISTPFLCLLLVLLTNYLFAPINRLEKEVSRKTITNLTPLSTKNVPRELYSFIERLNFLFHEVDAAWKREKRFNQDSAHELRTPLAVIMLNAENALQTTDLEQRAYHLEQIKRSIKRSERTIEQLLTLAKVDNGLLIDFSHTVDLISLLQEVVAELVPLALKQNQKIMLETEGQASEIQGNEIFLGCLFRNLIDNAIRYSGEGASICVDIREEDNSFQVSVTDNGRGMSQEEIERVFERFYRGSQAQSKVNGVGLGMAIVQRIVGLHQGDIDITSEDDSLAFVITLPKVRKG</sequence>
<feature type="transmembrane region" description="Helical" evidence="13">
    <location>
        <begin position="165"/>
        <end position="192"/>
    </location>
</feature>
<dbReference type="InterPro" id="IPR005467">
    <property type="entry name" value="His_kinase_dom"/>
</dbReference>
<dbReference type="Gene3D" id="3.30.565.10">
    <property type="entry name" value="Histidine kinase-like ATPase, C-terminal domain"/>
    <property type="match status" value="1"/>
</dbReference>
<dbReference type="STRING" id="1792290.MSP8886_03180"/>
<proteinExistence type="predicted"/>
<evidence type="ECO:0000313" key="16">
    <source>
        <dbReference type="Proteomes" id="UP000092544"/>
    </source>
</evidence>
<dbReference type="EC" id="2.7.13.3" evidence="3"/>
<keyword evidence="4" id="KW-0597">Phosphoprotein</keyword>
<protein>
    <recommendedName>
        <fullName evidence="3">histidine kinase</fullName>
        <ecNumber evidence="3">2.7.13.3</ecNumber>
    </recommendedName>
</protein>
<evidence type="ECO:0000259" key="14">
    <source>
        <dbReference type="PROSITE" id="PS50109"/>
    </source>
</evidence>
<gene>
    <name evidence="15" type="primary">qseC_2</name>
    <name evidence="15" type="ORF">MSP8886_03180</name>
</gene>
<keyword evidence="10 13" id="KW-1133">Transmembrane helix</keyword>
<dbReference type="SUPFAM" id="SSF47384">
    <property type="entry name" value="Homodimeric domain of signal transducing histidine kinase"/>
    <property type="match status" value="1"/>
</dbReference>
<keyword evidence="9" id="KW-0067">ATP-binding</keyword>
<dbReference type="Proteomes" id="UP000092544">
    <property type="component" value="Unassembled WGS sequence"/>
</dbReference>
<dbReference type="InterPro" id="IPR004358">
    <property type="entry name" value="Sig_transdc_His_kin-like_C"/>
</dbReference>
<keyword evidence="7" id="KW-0547">Nucleotide-binding</keyword>
<evidence type="ECO:0000256" key="1">
    <source>
        <dbReference type="ARBA" id="ARBA00000085"/>
    </source>
</evidence>
<evidence type="ECO:0000256" key="5">
    <source>
        <dbReference type="ARBA" id="ARBA00022679"/>
    </source>
</evidence>
<dbReference type="PANTHER" id="PTHR45436">
    <property type="entry name" value="SENSOR HISTIDINE KINASE YKOH"/>
    <property type="match status" value="1"/>
</dbReference>
<dbReference type="InterPro" id="IPR050428">
    <property type="entry name" value="TCS_sensor_his_kinase"/>
</dbReference>
<evidence type="ECO:0000256" key="6">
    <source>
        <dbReference type="ARBA" id="ARBA00022692"/>
    </source>
</evidence>
<dbReference type="CDD" id="cd00082">
    <property type="entry name" value="HisKA"/>
    <property type="match status" value="1"/>
</dbReference>
<feature type="domain" description="Histidine kinase" evidence="14">
    <location>
        <begin position="249"/>
        <end position="463"/>
    </location>
</feature>
<dbReference type="GO" id="GO:0000155">
    <property type="term" value="F:phosphorelay sensor kinase activity"/>
    <property type="evidence" value="ECO:0007669"/>
    <property type="project" value="InterPro"/>
</dbReference>
<dbReference type="GO" id="GO:0005524">
    <property type="term" value="F:ATP binding"/>
    <property type="evidence" value="ECO:0007669"/>
    <property type="project" value="UniProtKB-KW"/>
</dbReference>
<keyword evidence="16" id="KW-1185">Reference proteome</keyword>
<dbReference type="Pfam" id="PF02518">
    <property type="entry name" value="HATPase_c"/>
    <property type="match status" value="1"/>
</dbReference>
<dbReference type="Pfam" id="PF00512">
    <property type="entry name" value="HisKA"/>
    <property type="match status" value="1"/>
</dbReference>
<evidence type="ECO:0000256" key="3">
    <source>
        <dbReference type="ARBA" id="ARBA00012438"/>
    </source>
</evidence>
<evidence type="ECO:0000256" key="9">
    <source>
        <dbReference type="ARBA" id="ARBA00022840"/>
    </source>
</evidence>
<evidence type="ECO:0000256" key="8">
    <source>
        <dbReference type="ARBA" id="ARBA00022777"/>
    </source>
</evidence>
<organism evidence="15 16">
    <name type="scientific">Marinomonas spartinae</name>
    <dbReference type="NCBI Taxonomy" id="1792290"/>
    <lineage>
        <taxon>Bacteria</taxon>
        <taxon>Pseudomonadati</taxon>
        <taxon>Pseudomonadota</taxon>
        <taxon>Gammaproteobacteria</taxon>
        <taxon>Oceanospirillales</taxon>
        <taxon>Oceanospirillaceae</taxon>
        <taxon>Marinomonas</taxon>
    </lineage>
</organism>
<comment type="subcellular location">
    <subcellularLocation>
        <location evidence="2">Membrane</location>
        <topology evidence="2">Multi-pass membrane protein</topology>
    </subcellularLocation>
</comment>
<dbReference type="FunFam" id="3.30.565.10:FF:000006">
    <property type="entry name" value="Sensor histidine kinase WalK"/>
    <property type="match status" value="1"/>
</dbReference>
<dbReference type="PRINTS" id="PR00344">
    <property type="entry name" value="BCTRLSENSOR"/>
</dbReference>
<evidence type="ECO:0000256" key="7">
    <source>
        <dbReference type="ARBA" id="ARBA00022741"/>
    </source>
</evidence>
<dbReference type="InterPro" id="IPR036890">
    <property type="entry name" value="HATPase_C_sf"/>
</dbReference>
<dbReference type="SMART" id="SM00387">
    <property type="entry name" value="HATPase_c"/>
    <property type="match status" value="1"/>
</dbReference>
<evidence type="ECO:0000256" key="4">
    <source>
        <dbReference type="ARBA" id="ARBA00022553"/>
    </source>
</evidence>
<dbReference type="Gene3D" id="1.10.287.130">
    <property type="match status" value="1"/>
</dbReference>
<dbReference type="SMART" id="SM00388">
    <property type="entry name" value="HisKA"/>
    <property type="match status" value="1"/>
</dbReference>
<evidence type="ECO:0000256" key="12">
    <source>
        <dbReference type="ARBA" id="ARBA00023136"/>
    </source>
</evidence>
<accession>A0A1A8TNL7</accession>
<evidence type="ECO:0000313" key="15">
    <source>
        <dbReference type="EMBL" id="SBS34827.1"/>
    </source>
</evidence>
<keyword evidence="11" id="KW-0902">Two-component regulatory system</keyword>
<dbReference type="InterPro" id="IPR003594">
    <property type="entry name" value="HATPase_dom"/>
</dbReference>
<dbReference type="GO" id="GO:0005886">
    <property type="term" value="C:plasma membrane"/>
    <property type="evidence" value="ECO:0007669"/>
    <property type="project" value="UniProtKB-ARBA"/>
</dbReference>
<dbReference type="EMBL" id="FLOB01000008">
    <property type="protein sequence ID" value="SBS34827.1"/>
    <property type="molecule type" value="Genomic_DNA"/>
</dbReference>
<dbReference type="CDD" id="cd00075">
    <property type="entry name" value="HATPase"/>
    <property type="match status" value="1"/>
</dbReference>
<dbReference type="PANTHER" id="PTHR45436:SF14">
    <property type="entry name" value="SENSOR PROTEIN QSEC"/>
    <property type="match status" value="1"/>
</dbReference>
<evidence type="ECO:0000256" key="13">
    <source>
        <dbReference type="SAM" id="Phobius"/>
    </source>
</evidence>